<feature type="domain" description="TACO1/YebC-like second and third" evidence="7">
    <location>
        <begin position="82"/>
        <end position="238"/>
    </location>
</feature>
<keyword evidence="2 6" id="KW-0963">Cytoplasm</keyword>
<gene>
    <name evidence="9" type="ORF">GBM95_01015</name>
</gene>
<evidence type="ECO:0000259" key="7">
    <source>
        <dbReference type="Pfam" id="PF01709"/>
    </source>
</evidence>
<dbReference type="Pfam" id="PF20772">
    <property type="entry name" value="TACO1_YebC_N"/>
    <property type="match status" value="1"/>
</dbReference>
<dbReference type="Proteomes" id="UP000430564">
    <property type="component" value="Unassembled WGS sequence"/>
</dbReference>
<evidence type="ECO:0000256" key="1">
    <source>
        <dbReference type="ARBA" id="ARBA00008724"/>
    </source>
</evidence>
<evidence type="ECO:0000313" key="9">
    <source>
        <dbReference type="EMBL" id="KAB7663114.1"/>
    </source>
</evidence>
<dbReference type="InterPro" id="IPR029072">
    <property type="entry name" value="YebC-like"/>
</dbReference>
<evidence type="ECO:0000256" key="3">
    <source>
        <dbReference type="ARBA" id="ARBA00023015"/>
    </source>
</evidence>
<proteinExistence type="inferred from homology"/>
<dbReference type="OrthoDB" id="9781053at2"/>
<dbReference type="Gene3D" id="1.10.10.200">
    <property type="match status" value="1"/>
</dbReference>
<keyword evidence="4 6" id="KW-0238">DNA-binding</keyword>
<dbReference type="SUPFAM" id="SSF75625">
    <property type="entry name" value="YebC-like"/>
    <property type="match status" value="1"/>
</dbReference>
<name>A0A6I1EWB6_9BURK</name>
<evidence type="ECO:0000256" key="2">
    <source>
        <dbReference type="ARBA" id="ARBA00022490"/>
    </source>
</evidence>
<evidence type="ECO:0000256" key="5">
    <source>
        <dbReference type="ARBA" id="ARBA00023163"/>
    </source>
</evidence>
<feature type="domain" description="TACO1/YebC-like N-terminal" evidence="8">
    <location>
        <begin position="5"/>
        <end position="76"/>
    </location>
</feature>
<dbReference type="PANTHER" id="PTHR12532:SF6">
    <property type="entry name" value="TRANSCRIPTIONAL REGULATORY PROTEIN YEBC-RELATED"/>
    <property type="match status" value="1"/>
</dbReference>
<dbReference type="InterPro" id="IPR002876">
    <property type="entry name" value="Transcrip_reg_TACO1-like"/>
</dbReference>
<dbReference type="GO" id="GO:0003677">
    <property type="term" value="F:DNA binding"/>
    <property type="evidence" value="ECO:0007669"/>
    <property type="project" value="UniProtKB-UniRule"/>
</dbReference>
<comment type="subcellular location">
    <subcellularLocation>
        <location evidence="6">Cytoplasm</location>
    </subcellularLocation>
</comment>
<dbReference type="HAMAP" id="MF_00693">
    <property type="entry name" value="Transcrip_reg_TACO1"/>
    <property type="match status" value="1"/>
</dbReference>
<dbReference type="NCBIfam" id="NF009044">
    <property type="entry name" value="PRK12378.1"/>
    <property type="match status" value="1"/>
</dbReference>
<comment type="caution">
    <text evidence="9">The sequence shown here is derived from an EMBL/GenBank/DDBJ whole genome shotgun (WGS) entry which is preliminary data.</text>
</comment>
<dbReference type="InterPro" id="IPR017856">
    <property type="entry name" value="Integrase-like_N"/>
</dbReference>
<keyword evidence="3 6" id="KW-0805">Transcription regulation</keyword>
<dbReference type="GO" id="GO:0005829">
    <property type="term" value="C:cytosol"/>
    <property type="evidence" value="ECO:0007669"/>
    <property type="project" value="TreeGrafter"/>
</dbReference>
<dbReference type="RefSeq" id="WP_152157385.1">
    <property type="nucleotide sequence ID" value="NZ_WEHX01000002.1"/>
</dbReference>
<comment type="similarity">
    <text evidence="1 6">Belongs to the TACO1 family.</text>
</comment>
<evidence type="ECO:0000313" key="10">
    <source>
        <dbReference type="Proteomes" id="UP000430564"/>
    </source>
</evidence>
<dbReference type="NCBIfam" id="NF001030">
    <property type="entry name" value="PRK00110.1"/>
    <property type="match status" value="1"/>
</dbReference>
<dbReference type="NCBIfam" id="TIGR01033">
    <property type="entry name" value="YebC/PmpR family DNA-binding transcriptional regulator"/>
    <property type="match status" value="1"/>
</dbReference>
<dbReference type="Pfam" id="PF01709">
    <property type="entry name" value="Transcrip_reg"/>
    <property type="match status" value="1"/>
</dbReference>
<dbReference type="FunFam" id="3.30.70.980:FF:000002">
    <property type="entry name" value="Probable transcriptional regulatory protein YebC"/>
    <property type="match status" value="1"/>
</dbReference>
<keyword evidence="5 6" id="KW-0804">Transcription</keyword>
<evidence type="ECO:0000256" key="4">
    <source>
        <dbReference type="ARBA" id="ARBA00023125"/>
    </source>
</evidence>
<evidence type="ECO:0000259" key="8">
    <source>
        <dbReference type="Pfam" id="PF20772"/>
    </source>
</evidence>
<dbReference type="Gene3D" id="3.30.70.980">
    <property type="match status" value="2"/>
</dbReference>
<dbReference type="FunFam" id="1.10.10.200:FF:000002">
    <property type="entry name" value="Probable transcriptional regulatory protein CLM62_37755"/>
    <property type="match status" value="1"/>
</dbReference>
<dbReference type="PANTHER" id="PTHR12532">
    <property type="entry name" value="TRANSLATIONAL ACTIVATOR OF CYTOCHROME C OXIDASE 1"/>
    <property type="match status" value="1"/>
</dbReference>
<dbReference type="InterPro" id="IPR026564">
    <property type="entry name" value="Transcrip_reg_TACO1-like_dom3"/>
</dbReference>
<organism evidence="9 10">
    <name type="scientific">Sutterella seckii</name>
    <dbReference type="NCBI Taxonomy" id="1944635"/>
    <lineage>
        <taxon>Bacteria</taxon>
        <taxon>Pseudomonadati</taxon>
        <taxon>Pseudomonadota</taxon>
        <taxon>Betaproteobacteria</taxon>
        <taxon>Burkholderiales</taxon>
        <taxon>Sutterellaceae</taxon>
        <taxon>Sutterella</taxon>
    </lineage>
</organism>
<reference evidence="9 10" key="1">
    <citation type="submission" date="2019-10" db="EMBL/GenBank/DDBJ databases">
        <title>Genome diversity of Sutterella seckii.</title>
        <authorList>
            <person name="Chaplin A.V."/>
            <person name="Sokolova S.R."/>
            <person name="Mosin K.A."/>
            <person name="Ivanova E.L."/>
            <person name="Kochetkova T.O."/>
            <person name="Goltsov A.Y."/>
            <person name="Trofimov D.Y."/>
            <person name="Efimov B.A."/>
        </authorList>
    </citation>
    <scope>NUCLEOTIDE SEQUENCE [LARGE SCALE GENOMIC DNA]</scope>
    <source>
        <strain evidence="9 10">ASD393</strain>
    </source>
</reference>
<sequence>MSGHSKWANIQHRKGRQDAKRSNLWTKLVREIIVAARMGGGEPESNSRLRLALIKARAGNVPKDTIQNAILKGTGQLEGVSYEDVRYEGYGVGGAALIIDCTTDNRVRTVADVRHILSKNGGNLGTEGSVSFQFKHVGDFFFAPGSVTEDQAMEVALEAGADDVLTDPDDGSIEVTCAPEQFDAVQKAFEAAGMQPEVAEITWKPLNETHLEGEEAARMQRLIDALEELDDVQQVYTSADFELPEEA</sequence>
<evidence type="ECO:0000256" key="6">
    <source>
        <dbReference type="HAMAP-Rule" id="MF_00693"/>
    </source>
</evidence>
<protein>
    <recommendedName>
        <fullName evidence="6">Probable transcriptional regulatory protein GBM95_01015</fullName>
    </recommendedName>
</protein>
<dbReference type="InterPro" id="IPR049083">
    <property type="entry name" value="TACO1_YebC_N"/>
</dbReference>
<dbReference type="EMBL" id="WEHX01000002">
    <property type="protein sequence ID" value="KAB7663114.1"/>
    <property type="molecule type" value="Genomic_DNA"/>
</dbReference>
<dbReference type="AlphaFoldDB" id="A0A6I1EWB6"/>
<accession>A0A6I1EWB6</accession>
<dbReference type="GO" id="GO:0006355">
    <property type="term" value="P:regulation of DNA-templated transcription"/>
    <property type="evidence" value="ECO:0007669"/>
    <property type="project" value="UniProtKB-UniRule"/>
</dbReference>
<dbReference type="InterPro" id="IPR048300">
    <property type="entry name" value="TACO1_YebC-like_2nd/3rd_dom"/>
</dbReference>